<evidence type="ECO:0000256" key="7">
    <source>
        <dbReference type="ARBA" id="ARBA00022840"/>
    </source>
</evidence>
<dbReference type="EMBL" id="CP045562">
    <property type="protein sequence ID" value="QFX93302.1"/>
    <property type="molecule type" value="Genomic_DNA"/>
</dbReference>
<dbReference type="InterPro" id="IPR011763">
    <property type="entry name" value="COA_CT_C"/>
</dbReference>
<dbReference type="GO" id="GO:0006633">
    <property type="term" value="P:fatty acid biosynthetic process"/>
    <property type="evidence" value="ECO:0007669"/>
    <property type="project" value="UniProtKB-KW"/>
</dbReference>
<dbReference type="GO" id="GO:0005524">
    <property type="term" value="F:ATP binding"/>
    <property type="evidence" value="ECO:0007669"/>
    <property type="project" value="UniProtKB-KW"/>
</dbReference>
<evidence type="ECO:0000256" key="10">
    <source>
        <dbReference type="ARBA" id="ARBA00049152"/>
    </source>
</evidence>
<dbReference type="PANTHER" id="PTHR42853">
    <property type="entry name" value="ACETYL-COENZYME A CARBOXYLASE CARBOXYL TRANSFERASE SUBUNIT ALPHA"/>
    <property type="match status" value="1"/>
</dbReference>
<keyword evidence="8" id="KW-0443">Lipid metabolism</keyword>
<dbReference type="InterPro" id="IPR001095">
    <property type="entry name" value="Acetyl_CoA_COase_a_su"/>
</dbReference>
<evidence type="ECO:0000256" key="9">
    <source>
        <dbReference type="ARBA" id="ARBA00023160"/>
    </source>
</evidence>
<dbReference type="Proteomes" id="UP000327194">
    <property type="component" value="Chromosome"/>
</dbReference>
<feature type="domain" description="CoA carboxyltransferase C-terminal" evidence="11">
    <location>
        <begin position="1"/>
        <end position="238"/>
    </location>
</feature>
<evidence type="ECO:0000259" key="11">
    <source>
        <dbReference type="PROSITE" id="PS50989"/>
    </source>
</evidence>
<evidence type="ECO:0000256" key="5">
    <source>
        <dbReference type="ARBA" id="ARBA00022741"/>
    </source>
</evidence>
<evidence type="ECO:0000256" key="2">
    <source>
        <dbReference type="ARBA" id="ARBA00011883"/>
    </source>
</evidence>
<dbReference type="GO" id="GO:0009317">
    <property type="term" value="C:acetyl-CoA carboxylase complex"/>
    <property type="evidence" value="ECO:0007669"/>
    <property type="project" value="InterPro"/>
</dbReference>
<keyword evidence="4 12" id="KW-0808">Transferase</keyword>
<protein>
    <recommendedName>
        <fullName evidence="2">acetyl-CoA carboxytransferase</fullName>
        <ecNumber evidence="2">2.1.3.15</ecNumber>
    </recommendedName>
</protein>
<keyword evidence="6" id="KW-0276">Fatty acid metabolism</keyword>
<keyword evidence="3" id="KW-0444">Lipid biosynthesis</keyword>
<dbReference type="AlphaFoldDB" id="A0AAE6P3V5"/>
<dbReference type="KEGG" id="lfv:LF543_01250"/>
<evidence type="ECO:0000256" key="4">
    <source>
        <dbReference type="ARBA" id="ARBA00022679"/>
    </source>
</evidence>
<dbReference type="PROSITE" id="PS50989">
    <property type="entry name" value="COA_CT_CTER"/>
    <property type="match status" value="1"/>
</dbReference>
<keyword evidence="5" id="KW-0547">Nucleotide-binding</keyword>
<accession>A0AAE6P3V5</accession>
<dbReference type="Pfam" id="PF03255">
    <property type="entry name" value="ACCA"/>
    <property type="match status" value="1"/>
</dbReference>
<evidence type="ECO:0000256" key="8">
    <source>
        <dbReference type="ARBA" id="ARBA00023098"/>
    </source>
</evidence>
<dbReference type="GO" id="GO:0016743">
    <property type="term" value="F:carboxyl- or carbamoyltransferase activity"/>
    <property type="evidence" value="ECO:0007669"/>
    <property type="project" value="InterPro"/>
</dbReference>
<dbReference type="EC" id="2.1.3.15" evidence="2"/>
<comment type="catalytic activity">
    <reaction evidence="10">
        <text>N(6)-carboxybiotinyl-L-lysyl-[protein] + acetyl-CoA = N(6)-biotinyl-L-lysyl-[protein] + malonyl-CoA</text>
        <dbReference type="Rhea" id="RHEA:54728"/>
        <dbReference type="Rhea" id="RHEA-COMP:10505"/>
        <dbReference type="Rhea" id="RHEA-COMP:10506"/>
        <dbReference type="ChEBI" id="CHEBI:57288"/>
        <dbReference type="ChEBI" id="CHEBI:57384"/>
        <dbReference type="ChEBI" id="CHEBI:83144"/>
        <dbReference type="ChEBI" id="CHEBI:83145"/>
        <dbReference type="EC" id="2.1.3.15"/>
    </reaction>
</comment>
<dbReference type="Gene3D" id="3.90.226.10">
    <property type="entry name" value="2-enoyl-CoA Hydratase, Chain A, domain 1"/>
    <property type="match status" value="1"/>
</dbReference>
<evidence type="ECO:0000313" key="12">
    <source>
        <dbReference type="EMBL" id="QFX93302.1"/>
    </source>
</evidence>
<sequence length="258" mass="28308">MIMSKPTAWDKVVNARAAGKIGVDDLINGITDDFMELHGDRAYGDDPAVYGGIGTMDDIPTTFVGIRKGADLNSNIERHFGSAEPDGYRKALRLMKQAEKFNRPIVTLINTPGAYPGVDAEYHGIGYTIAQLILQGMQLTVPYISVIVGEGGSGGALALAVGDCVWAFEDSIYSVLSPEGYATILWKDPSRMKEAASVMKLTPDELLSEGIIDRIIPEVNTVDGFERFRGDLVKKIKELNAMSKDEMLQKRLARYRNF</sequence>
<evidence type="ECO:0000256" key="6">
    <source>
        <dbReference type="ARBA" id="ARBA00022832"/>
    </source>
</evidence>
<dbReference type="GO" id="GO:0003989">
    <property type="term" value="F:acetyl-CoA carboxylase activity"/>
    <property type="evidence" value="ECO:0007669"/>
    <property type="project" value="InterPro"/>
</dbReference>
<gene>
    <name evidence="12" type="ORF">LF543_01250</name>
</gene>
<dbReference type="PANTHER" id="PTHR42853:SF3">
    <property type="entry name" value="ACETYL-COENZYME A CARBOXYLASE CARBOXYL TRANSFERASE SUBUNIT ALPHA, CHLOROPLASTIC"/>
    <property type="match status" value="1"/>
</dbReference>
<evidence type="ECO:0000313" key="13">
    <source>
        <dbReference type="Proteomes" id="UP000327194"/>
    </source>
</evidence>
<keyword evidence="9" id="KW-0275">Fatty acid biosynthesis</keyword>
<organism evidence="12 13">
    <name type="scientific">Fructilactobacillus fructivorans</name>
    <dbReference type="NCBI Taxonomy" id="1614"/>
    <lineage>
        <taxon>Bacteria</taxon>
        <taxon>Bacillati</taxon>
        <taxon>Bacillota</taxon>
        <taxon>Bacilli</taxon>
        <taxon>Lactobacillales</taxon>
        <taxon>Lactobacillaceae</taxon>
        <taxon>Fructilactobacillus</taxon>
    </lineage>
</organism>
<evidence type="ECO:0000256" key="1">
    <source>
        <dbReference type="ARBA" id="ARBA00004956"/>
    </source>
</evidence>
<name>A0AAE6P3V5_9LACO</name>
<comment type="pathway">
    <text evidence="1">Lipid metabolism; malonyl-CoA biosynthesis; malonyl-CoA from acetyl-CoA: step 1/1.</text>
</comment>
<dbReference type="SUPFAM" id="SSF52096">
    <property type="entry name" value="ClpP/crotonase"/>
    <property type="match status" value="1"/>
</dbReference>
<proteinExistence type="predicted"/>
<dbReference type="NCBIfam" id="NF041504">
    <property type="entry name" value="AccA_sub"/>
    <property type="match status" value="1"/>
</dbReference>
<reference evidence="12 13" key="1">
    <citation type="submission" date="2019-10" db="EMBL/GenBank/DDBJ databases">
        <title>Genome sequencing of Lactobacillus fructivorans.</title>
        <authorList>
            <person name="Kim K."/>
        </authorList>
    </citation>
    <scope>NUCLEOTIDE SEQUENCE [LARGE SCALE GENOMIC DNA]</scope>
    <source>
        <strain evidence="12 13">LF543</strain>
    </source>
</reference>
<evidence type="ECO:0000256" key="3">
    <source>
        <dbReference type="ARBA" id="ARBA00022516"/>
    </source>
</evidence>
<dbReference type="InterPro" id="IPR029045">
    <property type="entry name" value="ClpP/crotonase-like_dom_sf"/>
</dbReference>
<keyword evidence="7" id="KW-0067">ATP-binding</keyword>
<dbReference type="PRINTS" id="PR01069">
    <property type="entry name" value="ACCCTRFRASEA"/>
</dbReference>